<dbReference type="AlphaFoldDB" id="A0AAV3QMN3"/>
<evidence type="ECO:0000313" key="2">
    <source>
        <dbReference type="Proteomes" id="UP001454036"/>
    </source>
</evidence>
<dbReference type="Proteomes" id="UP001454036">
    <property type="component" value="Unassembled WGS sequence"/>
</dbReference>
<protein>
    <submittedName>
        <fullName evidence="1">Uncharacterized protein</fullName>
    </submittedName>
</protein>
<comment type="caution">
    <text evidence="1">The sequence shown here is derived from an EMBL/GenBank/DDBJ whole genome shotgun (WGS) entry which is preliminary data.</text>
</comment>
<keyword evidence="2" id="KW-1185">Reference proteome</keyword>
<accession>A0AAV3QMN3</accession>
<organism evidence="1 2">
    <name type="scientific">Lithospermum erythrorhizon</name>
    <name type="common">Purple gromwell</name>
    <name type="synonym">Lithospermum officinale var. erythrorhizon</name>
    <dbReference type="NCBI Taxonomy" id="34254"/>
    <lineage>
        <taxon>Eukaryota</taxon>
        <taxon>Viridiplantae</taxon>
        <taxon>Streptophyta</taxon>
        <taxon>Embryophyta</taxon>
        <taxon>Tracheophyta</taxon>
        <taxon>Spermatophyta</taxon>
        <taxon>Magnoliopsida</taxon>
        <taxon>eudicotyledons</taxon>
        <taxon>Gunneridae</taxon>
        <taxon>Pentapetalae</taxon>
        <taxon>asterids</taxon>
        <taxon>lamiids</taxon>
        <taxon>Boraginales</taxon>
        <taxon>Boraginaceae</taxon>
        <taxon>Boraginoideae</taxon>
        <taxon>Lithospermeae</taxon>
        <taxon>Lithospermum</taxon>
    </lineage>
</organism>
<evidence type="ECO:0000313" key="1">
    <source>
        <dbReference type="EMBL" id="GAA0165307.1"/>
    </source>
</evidence>
<name>A0AAV3QMN3_LITER</name>
<reference evidence="1 2" key="1">
    <citation type="submission" date="2024-01" db="EMBL/GenBank/DDBJ databases">
        <title>The complete chloroplast genome sequence of Lithospermum erythrorhizon: insights into the phylogenetic relationship among Boraginaceae species and the maternal lineages of purple gromwells.</title>
        <authorList>
            <person name="Okada T."/>
            <person name="Watanabe K."/>
        </authorList>
    </citation>
    <scope>NUCLEOTIDE SEQUENCE [LARGE SCALE GENOMIC DNA]</scope>
</reference>
<dbReference type="EMBL" id="BAABME010005332">
    <property type="protein sequence ID" value="GAA0165307.1"/>
    <property type="molecule type" value="Genomic_DNA"/>
</dbReference>
<gene>
    <name evidence="1" type="ORF">LIER_20745</name>
</gene>
<proteinExistence type="predicted"/>
<sequence length="92" mass="10846">MIGETMDSIQEETVDDIQERRKVRAAKRRREIAAKRGGNGFQAVGKLYLYLNEINMKHEFRITLIMYKSELNKRNTYSAVIRSLQQQIFHEA</sequence>